<name>A0A671FEZ7_RHIFE</name>
<keyword evidence="5" id="KW-1185">Reference proteome</keyword>
<feature type="compositionally biased region" description="Basic and acidic residues" evidence="2">
    <location>
        <begin position="5435"/>
        <end position="5453"/>
    </location>
</feature>
<dbReference type="OMA" id="RKTECFS"/>
<feature type="coiled-coil region" evidence="1">
    <location>
        <begin position="5030"/>
        <end position="5057"/>
    </location>
</feature>
<evidence type="ECO:0000256" key="2">
    <source>
        <dbReference type="SAM" id="MobiDB-lite"/>
    </source>
</evidence>
<reference evidence="4 5" key="1">
    <citation type="journal article" date="2015" name="Annu Rev Anim Biosci">
        <title>The Genome 10K Project: a way forward.</title>
        <authorList>
            <person name="Koepfli K.P."/>
            <person name="Paten B."/>
            <person name="O'Brien S.J."/>
            <person name="Koepfli K.P."/>
            <person name="Paten B."/>
            <person name="Antunes A."/>
            <person name="Belov K."/>
            <person name="Bustamante C."/>
            <person name="Castoe T.A."/>
            <person name="Clawson H."/>
            <person name="Crawford A.J."/>
            <person name="Diekhans M."/>
            <person name="Distel D."/>
            <person name="Durbin R."/>
            <person name="Earl D."/>
            <person name="Fujita M.K."/>
            <person name="Gamble T."/>
            <person name="Georges A."/>
            <person name="Gemmell N."/>
            <person name="Gilbert M.T."/>
            <person name="Graves J.M."/>
            <person name="Green R.E."/>
            <person name="Hickey G."/>
            <person name="Jarvis E.D."/>
            <person name="Johnson W."/>
            <person name="Komissarov A."/>
            <person name="Korf I."/>
            <person name="Kuhn R."/>
            <person name="Larkin D.M."/>
            <person name="Lewin H."/>
            <person name="Lopez J.V."/>
            <person name="Ma J."/>
            <person name="Marques-Bonet T."/>
            <person name="Miller W."/>
            <person name="Murphy R."/>
            <person name="Pevzner P."/>
            <person name="Shapiro B."/>
            <person name="Steiner C."/>
            <person name="Tamazian G."/>
            <person name="Venkatesh B."/>
            <person name="Wang J."/>
            <person name="Wayne R."/>
            <person name="Wiley E."/>
            <person name="Yang H."/>
            <person name="Zhang G."/>
            <person name="Haussler D."/>
            <person name="Ryder O."/>
            <person name="O'Brien S.J."/>
        </authorList>
    </citation>
    <scope>NUCLEOTIDE SEQUENCE</scope>
</reference>
<feature type="domain" description="Fibrous sheath-interacting protein 2 C-terminal" evidence="3">
    <location>
        <begin position="3927"/>
        <end position="4481"/>
    </location>
</feature>
<feature type="region of interest" description="Disordered" evidence="2">
    <location>
        <begin position="825"/>
        <end position="846"/>
    </location>
</feature>
<sequence length="6649" mass="751207">MEPYLGACSKAPSVTATKTATSSLEAGSQKCGDGAHKTHFPGVGASQLLDLPLGVKLPMIPGSNTLYYTTKLSEKLFQPYNFNLTDPYCRLMENQYKSLHDPHLRAYYKCKDILMRVKKGGYITSNNKIVCNLRELNKYRQYLTSLNLDFERNYIKEQKMLAKQVNKLQEDSQIPGHSDVTQFQNWLLQEDTQSVKDQERLIRHRYLEMISRELEQRERTAEEQYLLRMDREERRQREDTRRKLCLRRKIEEEWKTKEMLLLTKIGEDVKREARIEEQRRRSREESDRKKQAFLEKKMAYHLQKMQDNGFKREEMGKNTFDYRGQNGTHYESASPKKKKKVHDDIKTIYPFSDQKTSKGGHELNSIIQNIMTWVVATVTSILYPAITKYEERLRNNAYTVSDESALSSDSSSFCSTCSEEFTYRSYTSATTKTFQREPCEFAVDRSVRRPTSPLKPPSAHVGRAVGNTYHIKGQSITSGLKKNKTSMIYAYPKLRSCKSDSHLLASFETGTKKSKDATTETDSLQSVQFSDQKAKAMSEIKNLKNIFVNFKCHLKAKTELILERIFKEIMSDLTQAIPSISSITAEVFVDQSEPDKTGLLSNADISSVASEIVENMLEKLQSAVEKKCFEMFLQEDLSVDIKPSLTPSGEYLTPSNGKPLEASLPSLRMKPMCDIAEDMVHAILQKFMTLASCKQDELPHLGEPTKLSYQQHMTNQTCTFLKKADKKKCSLETDEANVTHKEEIQNLISNICSQSSLVGYIEEAVSAILGYIHTELNSERLIASEETVVLLQLLNDIFTQLHQKPLQADGKKCRRSRLSNFSDPEGKYRITGTRLPSGPRSRKPFPPVNVPGMVLYSEDDNEEIDKIVENVLDSSFKEEKAKSQKQNPEDWFTKGKTCFEYKRNSRSPTKPASPRSKVAFYDGGLNTELPCFNNQDILKEKPCLKEDVMIFSQDQKHKMQKASQNIVKSILTEMFKGISSIPPGHLGSKTGKEASGLVSEKPQGLSHQEWMEQMFSASEIHTVAQEITDAVLNILLKASSCMPSITKSPSSSSVHQTSLDTSDIPHMAKEAPNKKSLKIWFDSEKKMKYLSSLDLPPTKPSLLKSEESELKPIDDLTDKIINTVFKRLKLLIYPKLQIGSKSPLAEQSSLQSQLSTYTTKVVNIVLHAIQDELELDKKNHTKSPEGFFADTDKLESLVSSLDDDIMTSPLLTCICEILSSGHPDQSSISLPSDKSRPSASYGSDNGGKQNTLPNRQDKKSFHQYLATPCALHSVCNGKDLTEKMRLQIVDRIGETLSEMLLKLLGAHPDCQRSCSKLNRKTKNENQQRATELQSNIQLVSKTILEYILTKLCNIDMDTSFTSSGIKAVSEAPDIDSLSFASIIEEIAKCTDIISSIVSRMMGQKSNEEGSKTKVKTTAPVSSKTGRTKEIQSNKLKSVASDILNMVFAKLEGFANGNLETLDSISDGNKNSSKMDLKCESANVFTDTHEELLQSTLYKHAKKVSSSILKAIQTELNMNSDMKTSIKTPPRENQMLTNIVNLILEAISQGMFNETECEERGIENYRYRPTYGNFLPGGAESDSFLEDAEHTEKEFTRERTSLREETKSDSLKQWVLERTLNKIEVKLKEPQKSPIVPIIRNILNEIFQGALVSQLNVLSLSHSPLNNILHNVDEPIAQTSQFLDKTTGPLVSEADVTIVSDDVVRIVFHKLYSAAMTERNASKNKYKTITFLTNVSFHEHTYGEKSSVTMLDKNPCTVQSRFNADKQANVNVVEDIVQSILTNLETFTAHKVKSLFCPQINFTVPMALPVQQDKNTLSKTLPAEDSCSDDRFSCYSVDHITSEKTNSCQLSLNKLNTYATEVASKILQAIKHELDKERESPFVTHNIVVSEGIASQIVTTVLDIVSSKGKCDRNNCDKETNSDQQEGIIEKMFSKTEYRKVLQFQIQDTIEGILCDIYEKTLYQNNLSFATPTLKCSITDKQSGANSEMYIEGANKIIPKFSVPKSDAILISNDIVDIVLHNLRSAVMLGINTEDPTSARLPLTFCDMFSQAVCQRPPLMESKSERKTECFPSSKNLKSAYADDSQITVVEKEYTKKSAPDPFEENANFITKTIFNRLESFATERIDSLITLAFQPKEKLFVCPELENHQQDDSIFHESSQMQSNVRVLKIPTENILSQEPTGYTFASYRGKLGSTIHLSQTSLKEYADIIASVVLKLIKNDIDLEIQKVYPYQNNILFQENIIVSETVNSILKILCDKKSVKEISFYSEDIPNSFSQLTVSNEILPGQIEQEENTKVSLFSKNPLEQNQTTPEKESQRIVLEDIFMRNGESKQKRKTALLSAVEEVLNKVYQRIMEIIGHLPPFNEIPYFVYNSKIKTPDITQKNFLQSHINNVANDIVESVLEKMYSVVVTCLCESNNKDEASDNNDTLPKKPSFLSARETKQAGKRSTSSRYVIPQVYPYADKKNVSLLENNVLQYSSLQVAKDLVELVLSKITNFASFHLEETSSAEGCSDELQSLRLHRFKDSPKGSPQPGFKTSLKARSKVTPLPKFRTKSYLGPSGAKAKSKTKLNPVEKTPKDSQSKTASELPHILSTGDAQVLLETKLPPSELKIYAKDVVSNILETIVKEFEKVKQTRAMVKVKALPSDQIMAANEIVTTVLQGLYAISNHNLAYGIKFSHLDGHKLSQGNTGTGSLAKTQGCFYLENVSSQLEQIFPKDGIFKKIFDKWQAETNDMESEKCELRMIAENVLTKISMKAKELGYSLSFLNSPHLEGCENRFHNSFKEISTRSEDTKAQINMFGKEIIEMLFEKLQLCFLSQMPTPDSKETLARRKQHVATKSKYSFPTKDILSSVPIYNMKTKDHMSLGSSKQIVREIVERIFKMFESFVDVQFKHISKYEFSEIVKMPIENVFSVQQRLLSKTMLPKLQPLKMFSDESKSSTIFSKENTQNAILRIHSFHSDLHTYAVNIVSDMLGIIKSKIDKEISQVEPSSISILNENIVASEIIGTLIDQCTYFNESLIKNLPMDSSFQGVENIYIVNQVELATDMKMPMSKEVSLGNNPPQISVPGLVFYSIEDVKKRYRASSNVSSYARDTIKSTESMERPDSENTPLCPRNKVKDYSPTESNFSHFDQAMEGHSSHPAGSVLQKLIKKANESTQEELKQVLSFIEMGKGENPSVFHYETLKPVVEPDLTQTTVSPLKICLAAENIVNTVLSSYGFPSQPHINESVETMKPFFISRQNPTGQEKEEKRLLGMCDKRISCIPEEEEKPEVSRGDCFLLQKWENKRYPKIKALKELEVIAFADYELGPNEINLVARHVTTCVIIHFKNFKTRVPNEEKASIVSTVSKKKYKSKQPLRSIYNDSSLYQFCDHLTESVICHLISSISDSTNDGRGKDKARENQNAAFNKIISIDSQVFENRSIAIGELALRISETITEILFNGNIIEPDITQQMLSLKTQYIYCPGVAAADFDNLFQDLLIGVIHVLSQEIGIAHHLESNRKNTSFPMLRSNSVPICNKTNTMERQIGCRDLESSTHQIDHLIQKNKLHYLAYKLDNLVGSLQTCESKEVVNKVFNIVLDLFLPDEHPREAMDSDQKARTFFSFSNDQRSNSVLGKNLGLTPKSVFLLNIVCEKLITTLLEKFTNTLFLDNGPLSDEISAEEHHLLKMFQSVKDKEFNYCKGEMDCEQLQGDCMSDLVENLAEMDQDLLSSDSLLTIISHSLVKSLMDKLCHSMQLSQSPPFANNQLKYRTREMQSSFLKSKRPELAELRQGFSGYMSYDSNNLTGSLKNPSVISSKIQAPFGKKCSVNCSSVSTLERQRTKDMDTIAIHNKLYMGAIDTGVYSATFLEEIISELFFNLSTSLWGKNENVIEAQLNEMNTLFVNNVVNEFNNAQVTVLRNAEERLCFPPVHKETVSRIVDSIYYDVFQNYKLKVFCGGNLALDTTSITQQITNGILLEILDYQLPPCFRAKLTPNSYYPLEAEIILRKLQNKLREFTSKPKSPTGYSTMLSHSFLEDIIRRLLSQLISPPNKACSLGKKYFMSSDFNEMSTCIVNKVISAISKHKICFTIYDNQHLHTEKNLQKMVDSVYGNIMQTSESPVSIQKSIVSRKPIMIDRIASFIIQEIIENHLQPFLCEEGLPHPNTPLDAMSNMVHQVPSEVTEAHRHHTALPLGIYRDTYVREIVARLLSKIFSSKHNTEIELENMTQKIVNSINNYFDKAKIHILCDDKEQSYSSVDTDIMDELITSVCRNVLKQHGLDPEFDKESEDSDIFVEKITNLIVAAISDYLLHPLFSGDGTSSYSISTAENIVQDVISNISKSTKPSQSLSPYKTLLPYTFLEDMIRVLLSRIFSSASNFVPDRETLKDRSRVNFNEIASDIITDIRMKICQHKIRFSKDEEETKFVYSEDDVQHLVDSVFKNILQNSESQESVEQNITSSNDVLIERFAGFIIKHICQQHLQPFVDGKSLPSSYTSLDNERRQWFYASVYSSTLLEDVVSGVLSKVFHRVLGIVQTKSVRDSEDELFDKAENLIHLIAEEFSKAQVTILENAEEQLCLPPVERDVVKNIIDMVYSKFLQEYEMEIMPNNDFLNDLKTLAARITKIILAETFDFQIHPNLIGKLPFKSHSKLNTNVLTKRVQCAITKSRSQRQVSTMYTTKLSHTHIEKIITQLISQMNPLASSAECPDTSQSDLSNTVITLINEIMSIISKHAICIMKHGNEKQSMISEKDMQSMVDSIYADLSYSNLYQSLTKDKKGISNIPVSKIASFIIKEIFNHHLQSFLSGDKTSLSAVVDQNYKQKAKDPKQRELSFIVNSAVFLEEVISELLCKLLYAFSHNVLAAENPDTVKAKITGIVTALVKSIVLEFTTSEILVADYIDDDVCFTEGYKEMVQKMVNLIYEKILDEYESLIQVYRAIQSDTVCFGRKIYHLLLEEIYDYQVQSLVSGELVFSSYSYPQADKIIRNVLNVIMKDSHTLPSCITVLPHSLLEDIINKLLVHIFPSADTESELKEEEALPDYEFMNTVSKLTDEIIKEISEHEIRLATAEENAESMQLEMIEKLVDSICNNIFKKSEFQADMQKDAGKIGGSFLSKIAGFIMKEIMDHHLQPFLHGEESSSKDYDHVSILTKPDKEKTQTSLYSARFLEDVIVDLVHKFYSLPSITEDSKKKMPGTDVVDLAIKFANSLIREFRKNEIRVLPNAEGMCSFPAVGKESVDKISNFVYDQFIAKYKSNEMQTDDKSNIVIEMIAALAQKAISAFKIQPLFSGDWSSTFFSFLNPDNITQRIQHLPQKTSTEINRCLKGNQTSIKKGKVQDPEVTSITGIMKYNTVNLLSGSAAGVANKKKENENKMGNTIQINNENVSKVTSPTTSVKSKDTQKPDLRVTLKNNEIEKKSKLASKEEERQGNEIHTQIPVATDDAEDEEETPGPDFEINNEKKIDKTRENSFEKEDNSIQLSSLTSKETKEPPPLVDINEQYPDYENVQNITENIYDNILGYSQESSIYSNLQKNKREKQREREEKQETEKVKVKGIKNEPSKLDHPQYPPKSKPGIFPAKFLEDVITEMVNKLIFSTSPETQTYDRYQNVSDDENQAELYDTAMKLTDSLLKEFSKAQIKVFRPDKENQFFPPVDKDSSIPNVPPRHKESTTDEASPSIKKITVDKMSHMHKVTKKSSLNKIPFLDKIPAINKTLVNKVVHSSLCNILKEYRSQDSICKNIKSNGENLARRLTSAVINEIFQHRLNLLFSDEVPASACLPLESKNVVIKVQKVAQTASKGCQTSSPYTIMLPHEFLENVISALLSKIFSTVSKNKAETAESKWLTELDFLQMKLLSTVTTEISKDKDLIIQYVESLHPNDDEISQLVAHSIYNNLFSQFGTQEVIQNCVASGCVIVSKTIVDLVLREVAGNQLQNYFSGELTPHQCAEVDSVVENILRDVIQTIGAPQPQPSHAHLLPYNIIEETAVKFLSKLLSMFPKVDKESTNSLETEMQKITSKILNSIQEFISRSKIKLIPPAKKLSAISLADNESIDKIVNSVYTSVLKHSGSHTCIFKDLMGKSNVLSDIIGFLMVKELSNSEFKLQVNEEVSSSELVLEAVKIMEKVVKIVDEFKSPKKFSSKKHFMLDAIILEEALALFLAKLVQLPSASSKDGKNLSKPELNKIASQLTKSVTAEISKSNISLVATDPEEQLLNPESIEMISQVIDSVYSNVLQQSGTHEDLYYDIKGTNRVFPKKVASLIVNGVSSFPLDADDSKYSNVDLFGDLDLDRIVQKAQEHAVQMIPDGEKEESDQDLVGEMPIKIVPHVGNKPIKVDPDIISEHLAVISIKTQPLEELKRQCLRKTGHSIAEVRRASIKGKSYSLSYTSNVGKRKERRTSLNTTGRLDIKPLEVVCRNSFQNVRKPDIMKVELLKDVQSKKDLVIRLVAHDIEAESRNNIDKGLMFEEDEVVLGDVVPEYLTDQVKATIKPIGSTDVSPKPTASTKSLKKFLSLSKCCQTTSSTNIESIEATSNRIKEPKEEEVKKAVADLDMYTSNSILCNTWFSIFQKEELNVITEPTHYFIHRMMSSSSYNQEDLTSSCCLWEEWSPCMTIILKCLIAILLFCLSTETPIPSISQKGSKMLAKVSSVLSMVFPRTNSNISKSSSPPHQEEH</sequence>
<dbReference type="FunCoup" id="A0A671FEZ7">
    <property type="interactions" value="19"/>
</dbReference>
<feature type="region of interest" description="Disordered" evidence="2">
    <location>
        <begin position="5628"/>
        <end position="5653"/>
    </location>
</feature>
<feature type="compositionally biased region" description="Low complexity" evidence="2">
    <location>
        <begin position="5363"/>
        <end position="5373"/>
    </location>
</feature>
<feature type="region of interest" description="Disordered" evidence="2">
    <location>
        <begin position="5347"/>
        <end position="5475"/>
    </location>
</feature>
<dbReference type="Ensembl" id="ENSRFET00010024324.1">
    <property type="protein sequence ID" value="ENSRFEP00010022354.1"/>
    <property type="gene ID" value="ENSRFEG00010014769.1"/>
</dbReference>
<dbReference type="GeneTree" id="ENSGT00680000100018"/>
<dbReference type="InterPro" id="IPR038891">
    <property type="entry name" value="FSIP2"/>
</dbReference>
<organism evidence="4 5">
    <name type="scientific">Rhinolophus ferrumequinum</name>
    <name type="common">Greater horseshoe bat</name>
    <dbReference type="NCBI Taxonomy" id="59479"/>
    <lineage>
        <taxon>Eukaryota</taxon>
        <taxon>Metazoa</taxon>
        <taxon>Chordata</taxon>
        <taxon>Craniata</taxon>
        <taxon>Vertebrata</taxon>
        <taxon>Euteleostomi</taxon>
        <taxon>Mammalia</taxon>
        <taxon>Eutheria</taxon>
        <taxon>Laurasiatheria</taxon>
        <taxon>Chiroptera</taxon>
        <taxon>Yinpterochiroptera</taxon>
        <taxon>Rhinolophoidea</taxon>
        <taxon>Rhinolophidae</taxon>
        <taxon>Rhinolophinae</taxon>
        <taxon>Rhinolophus</taxon>
    </lineage>
</organism>
<reference evidence="4 5" key="2">
    <citation type="journal article" date="2018" name="Annu Rev Anim Biosci">
        <title>Bat Biology, Genomes, and the Bat1K Project: To Generate Chromosome-Level Genomes for All Living Bat Species.</title>
        <authorList>
            <person name="Teeling E.C."/>
            <person name="Vernes S.C."/>
            <person name="Davalos L.M."/>
            <person name="Ray D.A."/>
            <person name="Gilbert M.T.P."/>
            <person name="Myers E."/>
        </authorList>
    </citation>
    <scope>NUCLEOTIDE SEQUENCE</scope>
</reference>
<dbReference type="Pfam" id="PF15783">
    <property type="entry name" value="FSIP2"/>
    <property type="match status" value="3"/>
</dbReference>
<dbReference type="PANTHER" id="PTHR47315">
    <property type="entry name" value="FIBROUS SHEATH INTERACTING PROTEIN 2"/>
    <property type="match status" value="1"/>
</dbReference>
<feature type="compositionally biased region" description="Polar residues" evidence="2">
    <location>
        <begin position="5352"/>
        <end position="5362"/>
    </location>
</feature>
<dbReference type="InParanoid" id="A0A671FEZ7"/>
<feature type="domain" description="Fibrous sheath-interacting protein 2 C-terminal" evidence="3">
    <location>
        <begin position="5681"/>
        <end position="6538"/>
    </location>
</feature>
<feature type="compositionally biased region" description="Basic and acidic residues" evidence="2">
    <location>
        <begin position="5515"/>
        <end position="5529"/>
    </location>
</feature>
<feature type="domain" description="Fibrous sheath-interacting protein 2 C-terminal" evidence="3">
    <location>
        <begin position="4814"/>
        <end position="5300"/>
    </location>
</feature>
<keyword evidence="1" id="KW-0175">Coiled coil</keyword>
<evidence type="ECO:0000313" key="4">
    <source>
        <dbReference type="Ensembl" id="ENSRFEP00010022354.1"/>
    </source>
</evidence>
<evidence type="ECO:0000256" key="1">
    <source>
        <dbReference type="SAM" id="Coils"/>
    </source>
</evidence>
<evidence type="ECO:0000313" key="5">
    <source>
        <dbReference type="Proteomes" id="UP000472240"/>
    </source>
</evidence>
<reference evidence="4" key="4">
    <citation type="submission" date="2025-08" db="UniProtKB">
        <authorList>
            <consortium name="Ensembl"/>
        </authorList>
    </citation>
    <scope>IDENTIFICATION</scope>
</reference>
<reference evidence="4" key="5">
    <citation type="submission" date="2025-09" db="UniProtKB">
        <authorList>
            <consortium name="Ensembl"/>
        </authorList>
    </citation>
    <scope>IDENTIFICATION</scope>
</reference>
<feature type="compositionally biased region" description="Basic and acidic residues" evidence="2">
    <location>
        <begin position="3095"/>
        <end position="3108"/>
    </location>
</feature>
<feature type="region of interest" description="Disordered" evidence="2">
    <location>
        <begin position="3094"/>
        <end position="3119"/>
    </location>
</feature>
<feature type="compositionally biased region" description="Acidic residues" evidence="2">
    <location>
        <begin position="5419"/>
        <end position="5428"/>
    </location>
</feature>
<dbReference type="Proteomes" id="UP000472240">
    <property type="component" value="Chromosome 8"/>
</dbReference>
<feature type="compositionally biased region" description="Polar residues" evidence="2">
    <location>
        <begin position="1222"/>
        <end position="1254"/>
    </location>
</feature>
<proteinExistence type="predicted"/>
<accession>A0A671FEZ7</accession>
<reference evidence="5" key="3">
    <citation type="submission" date="2018-12" db="EMBL/GenBank/DDBJ databases">
        <title>G10K-VGP greater horseshoe bat female genome, primary haplotype.</title>
        <authorList>
            <person name="Teeling E."/>
            <person name="Myers G."/>
            <person name="Vernes S."/>
            <person name="Pippel M."/>
            <person name="Winkler S."/>
            <person name="Fedrigo O."/>
            <person name="Rhie A."/>
            <person name="Koren S."/>
            <person name="Phillippy A."/>
            <person name="Lewin H."/>
            <person name="Damas J."/>
            <person name="Howe K."/>
            <person name="Mountcastle J."/>
            <person name="Jarvis E.D."/>
        </authorList>
    </citation>
    <scope>NUCLEOTIDE SEQUENCE [LARGE SCALE GENOMIC DNA]</scope>
</reference>
<dbReference type="PANTHER" id="PTHR47315:SF3">
    <property type="entry name" value="FIBROUS SHEATH-INTERACTING PROTEIN 2-LIKE"/>
    <property type="match status" value="1"/>
</dbReference>
<feature type="region of interest" description="Disordered" evidence="2">
    <location>
        <begin position="5507"/>
        <end position="5529"/>
    </location>
</feature>
<feature type="compositionally biased region" description="Basic and acidic residues" evidence="2">
    <location>
        <begin position="5374"/>
        <end position="5408"/>
    </location>
</feature>
<evidence type="ECO:0000259" key="3">
    <source>
        <dbReference type="Pfam" id="PF15783"/>
    </source>
</evidence>
<feature type="region of interest" description="Disordered" evidence="2">
    <location>
        <begin position="2420"/>
        <end position="2450"/>
    </location>
</feature>
<dbReference type="InterPro" id="IPR031554">
    <property type="entry name" value="FSIP2_C"/>
</dbReference>
<protein>
    <recommendedName>
        <fullName evidence="3">Fibrous sheath-interacting protein 2 C-terminal domain-containing protein</fullName>
    </recommendedName>
</protein>
<feature type="region of interest" description="Disordered" evidence="2">
    <location>
        <begin position="2552"/>
        <end position="2589"/>
    </location>
</feature>
<feature type="region of interest" description="Disordered" evidence="2">
    <location>
        <begin position="1222"/>
        <end position="1255"/>
    </location>
</feature>
<feature type="region of interest" description="Disordered" evidence="2">
    <location>
        <begin position="1403"/>
        <end position="1429"/>
    </location>
</feature>